<evidence type="ECO:0000313" key="2">
    <source>
        <dbReference type="Proteomes" id="UP000663866"/>
    </source>
</evidence>
<evidence type="ECO:0000313" key="1">
    <source>
        <dbReference type="EMBL" id="CAF4680258.1"/>
    </source>
</evidence>
<dbReference type="AlphaFoldDB" id="A0A821H5L8"/>
<organism evidence="1 2">
    <name type="scientific">Rotaria magnacalcarata</name>
    <dbReference type="NCBI Taxonomy" id="392030"/>
    <lineage>
        <taxon>Eukaryota</taxon>
        <taxon>Metazoa</taxon>
        <taxon>Spiralia</taxon>
        <taxon>Gnathifera</taxon>
        <taxon>Rotifera</taxon>
        <taxon>Eurotatoria</taxon>
        <taxon>Bdelloidea</taxon>
        <taxon>Philodinida</taxon>
        <taxon>Philodinidae</taxon>
        <taxon>Rotaria</taxon>
    </lineage>
</organism>
<accession>A0A821H5L8</accession>
<feature type="non-terminal residue" evidence="1">
    <location>
        <position position="1"/>
    </location>
</feature>
<proteinExistence type="predicted"/>
<sequence>KLDWRGGLVDGDDDNDIILGSCSYLSFSLSMGRFNFSYLLTGGR</sequence>
<keyword evidence="2" id="KW-1185">Reference proteome</keyword>
<protein>
    <submittedName>
        <fullName evidence="1">Uncharacterized protein</fullName>
    </submittedName>
</protein>
<reference evidence="1" key="1">
    <citation type="submission" date="2021-02" db="EMBL/GenBank/DDBJ databases">
        <authorList>
            <person name="Nowell W R."/>
        </authorList>
    </citation>
    <scope>NUCLEOTIDE SEQUENCE</scope>
</reference>
<name>A0A821H5L8_9BILA</name>
<dbReference type="EMBL" id="CAJOBG010095178">
    <property type="protein sequence ID" value="CAF4680258.1"/>
    <property type="molecule type" value="Genomic_DNA"/>
</dbReference>
<gene>
    <name evidence="1" type="ORF">OVN521_LOCUS47705</name>
</gene>
<comment type="caution">
    <text evidence="1">The sequence shown here is derived from an EMBL/GenBank/DDBJ whole genome shotgun (WGS) entry which is preliminary data.</text>
</comment>
<dbReference type="Proteomes" id="UP000663866">
    <property type="component" value="Unassembled WGS sequence"/>
</dbReference>